<dbReference type="Proteomes" id="UP000680670">
    <property type="component" value="Unassembled WGS sequence"/>
</dbReference>
<sequence>MISQSDRYELQETRHEDIKEIVEVSNLVFGPDIAFVPEELESQLEIFPEGQVCIKNRDHGRVAGFCSSLIVNFEDYGINHSLTWRNYG</sequence>
<protein>
    <submittedName>
        <fullName evidence="1">Uncharacterized protein</fullName>
    </submittedName>
</protein>
<comment type="caution">
    <text evidence="1">The sequence shown here is derived from an EMBL/GenBank/DDBJ whole genome shotgun (WGS) entry which is preliminary data.</text>
</comment>
<gene>
    <name evidence="1" type="ORF">J6TS1_20850</name>
</gene>
<organism evidence="1 2">
    <name type="scientific">Siminovitchia terrae</name>
    <name type="common">Bacillus terrae</name>
    <dbReference type="NCBI Taxonomy" id="1914933"/>
    <lineage>
        <taxon>Bacteria</taxon>
        <taxon>Bacillati</taxon>
        <taxon>Bacillota</taxon>
        <taxon>Bacilli</taxon>
        <taxon>Bacillales</taxon>
        <taxon>Bacillaceae</taxon>
        <taxon>Siminovitchia</taxon>
    </lineage>
</organism>
<keyword evidence="2" id="KW-1185">Reference proteome</keyword>
<dbReference type="Gene3D" id="3.40.630.30">
    <property type="match status" value="1"/>
</dbReference>
<name>A0ABQ4KW82_SIMTE</name>
<reference evidence="1 2" key="1">
    <citation type="submission" date="2021-03" db="EMBL/GenBank/DDBJ databases">
        <title>Antimicrobial resistance genes in bacteria isolated from Japanese honey, and their potential for conferring macrolide and lincosamide resistance in the American foulbrood pathogen Paenibacillus larvae.</title>
        <authorList>
            <person name="Okamoto M."/>
            <person name="Kumagai M."/>
            <person name="Kanamori H."/>
            <person name="Takamatsu D."/>
        </authorList>
    </citation>
    <scope>NUCLEOTIDE SEQUENCE [LARGE SCALE GENOMIC DNA]</scope>
    <source>
        <strain evidence="1 2">J6TS1</strain>
    </source>
</reference>
<proteinExistence type="predicted"/>
<dbReference type="EMBL" id="BORJ01000004">
    <property type="protein sequence ID" value="GIN96215.1"/>
    <property type="molecule type" value="Genomic_DNA"/>
</dbReference>
<dbReference type="RefSeq" id="WP_244862071.1">
    <property type="nucleotide sequence ID" value="NZ_BORJ01000004.1"/>
</dbReference>
<accession>A0ABQ4KW82</accession>
<evidence type="ECO:0000313" key="1">
    <source>
        <dbReference type="EMBL" id="GIN96215.1"/>
    </source>
</evidence>
<evidence type="ECO:0000313" key="2">
    <source>
        <dbReference type="Proteomes" id="UP000680670"/>
    </source>
</evidence>